<dbReference type="AlphaFoldDB" id="A0A7S0KUS4"/>
<feature type="compositionally biased region" description="Basic and acidic residues" evidence="8">
    <location>
        <begin position="114"/>
        <end position="124"/>
    </location>
</feature>
<evidence type="ECO:0000256" key="7">
    <source>
        <dbReference type="ARBA" id="ARBA00022840"/>
    </source>
</evidence>
<dbReference type="PANTHER" id="PTHR24056:SF566">
    <property type="entry name" value="CYCLIN-DEPENDENT KINASE"/>
    <property type="match status" value="1"/>
</dbReference>
<feature type="compositionally biased region" description="Acidic residues" evidence="8">
    <location>
        <begin position="104"/>
        <end position="113"/>
    </location>
</feature>
<gene>
    <name evidence="10" type="ORF">MSP1404_LOCUS10724</name>
</gene>
<keyword evidence="2" id="KW-0723">Serine/threonine-protein kinase</keyword>
<dbReference type="GO" id="GO:0007346">
    <property type="term" value="P:regulation of mitotic cell cycle"/>
    <property type="evidence" value="ECO:0007669"/>
    <property type="project" value="TreeGrafter"/>
</dbReference>
<feature type="region of interest" description="Disordered" evidence="8">
    <location>
        <begin position="701"/>
        <end position="729"/>
    </location>
</feature>
<dbReference type="FunFam" id="1.10.510.10:FF:000211">
    <property type="entry name" value="Cyclin-dependent kinase G-2"/>
    <property type="match status" value="1"/>
</dbReference>
<dbReference type="Gene3D" id="3.30.200.20">
    <property type="entry name" value="Phosphorylase Kinase, domain 1"/>
    <property type="match status" value="1"/>
</dbReference>
<sequence>MGKRDLNALLGVGKKSSGAKRGGAGKRDLSALLGVGKESGGAAKARKASDAGGTGQAKPERAVEAEDPGPRPSRWGAGVADDDDDAPGPAPAPVGPAGRSRWNDDEDSSDSEEDAAREAAEREAAAAAEAASAPESYMDRMVREAMEFKVAQEAAADGAEDGELPSNGHRQPLDKAALMTPSTDEDATPREAPEDDDAAPADTPPARGEADADADADGRPAALHHPNVTDRRTTAGGGDDDDDDLADLDELEDVVAEPPARGSPPGGGGGGGETSSYPVVERAPPPERESIEDDSAQFDESPRMDPGGGTGMTKVPSFNRVAQLRAVLDDQDRSPTPDSVHEVIGERKFDMMAGCRSVFEYEQLNKIDEGTYGVVFRARDKKTGAIRALKKVKMDKEREGFPLTALREANILLSMQHPNIVGVTEMVMGNSLDSIFMVMEFAEHDLKGLMETMTKPFTIPEVKCLMLQLLGGVSYLHDNWVLHRDLKTSNILVNNRGELKICDFGLARQYSDPLRPYTHMVVTLWYRAPELLLGQRLYSTGVDVWSLGCIMGELLCKDPLFQGKTEIDQIDRIFRLLGTPNEKIWPNFVNLPSVRKIKFPHQPYNNLRKKFPKISPNGGVTLSDAGFDLLNKLLAYDPDRRMTCEEALGHEFFREFPPAKAKELMPTYPSKAAGQTREVVERAKAAARARNAELRAIEAMEGEDPLETQRRREEAMAGRERTGLFSHLN</sequence>
<dbReference type="InterPro" id="IPR008271">
    <property type="entry name" value="Ser/Thr_kinase_AS"/>
</dbReference>
<keyword evidence="3" id="KW-0597">Phosphoprotein</keyword>
<dbReference type="PROSITE" id="PS00108">
    <property type="entry name" value="PROTEIN_KINASE_ST"/>
    <property type="match status" value="1"/>
</dbReference>
<keyword evidence="5" id="KW-0547">Nucleotide-binding</keyword>
<evidence type="ECO:0000256" key="3">
    <source>
        <dbReference type="ARBA" id="ARBA00022553"/>
    </source>
</evidence>
<protein>
    <recommendedName>
        <fullName evidence="9">Protein kinase domain-containing protein</fullName>
    </recommendedName>
</protein>
<comment type="similarity">
    <text evidence="1">Belongs to the protein kinase superfamily. CMGC Ser/Thr protein kinase family. CDC2/CDKX subfamily.</text>
</comment>
<dbReference type="InterPro" id="IPR011009">
    <property type="entry name" value="Kinase-like_dom_sf"/>
</dbReference>
<dbReference type="InterPro" id="IPR000719">
    <property type="entry name" value="Prot_kinase_dom"/>
</dbReference>
<proteinExistence type="inferred from homology"/>
<dbReference type="EMBL" id="HBEV01013764">
    <property type="protein sequence ID" value="CAD8593320.1"/>
    <property type="molecule type" value="Transcribed_RNA"/>
</dbReference>
<evidence type="ECO:0000256" key="6">
    <source>
        <dbReference type="ARBA" id="ARBA00022777"/>
    </source>
</evidence>
<keyword evidence="4" id="KW-0808">Transferase</keyword>
<dbReference type="Pfam" id="PF00069">
    <property type="entry name" value="Pkinase"/>
    <property type="match status" value="1"/>
</dbReference>
<feature type="region of interest" description="Disordered" evidence="8">
    <location>
        <begin position="152"/>
        <end position="315"/>
    </location>
</feature>
<feature type="domain" description="Protein kinase" evidence="9">
    <location>
        <begin position="361"/>
        <end position="653"/>
    </location>
</feature>
<dbReference type="InterPro" id="IPR045267">
    <property type="entry name" value="CDK11/PITSLRE_STKc"/>
</dbReference>
<feature type="region of interest" description="Disordered" evidence="8">
    <location>
        <begin position="1"/>
        <end position="138"/>
    </location>
</feature>
<evidence type="ECO:0000256" key="4">
    <source>
        <dbReference type="ARBA" id="ARBA00022679"/>
    </source>
</evidence>
<evidence type="ECO:0000256" key="5">
    <source>
        <dbReference type="ARBA" id="ARBA00022741"/>
    </source>
</evidence>
<dbReference type="GO" id="GO:0010556">
    <property type="term" value="P:regulation of macromolecule biosynthetic process"/>
    <property type="evidence" value="ECO:0007669"/>
    <property type="project" value="UniProtKB-ARBA"/>
</dbReference>
<feature type="compositionally biased region" description="Basic and acidic residues" evidence="8">
    <location>
        <begin position="707"/>
        <end position="722"/>
    </location>
</feature>
<dbReference type="GO" id="GO:0005524">
    <property type="term" value="F:ATP binding"/>
    <property type="evidence" value="ECO:0007669"/>
    <property type="project" value="UniProtKB-KW"/>
</dbReference>
<dbReference type="SMART" id="SM00220">
    <property type="entry name" value="S_TKc"/>
    <property type="match status" value="1"/>
</dbReference>
<feature type="compositionally biased region" description="Acidic residues" evidence="8">
    <location>
        <begin position="238"/>
        <end position="255"/>
    </location>
</feature>
<name>A0A7S0KUS4_MICPS</name>
<feature type="compositionally biased region" description="Gly residues" evidence="8">
    <location>
        <begin position="264"/>
        <end position="273"/>
    </location>
</feature>
<keyword evidence="7" id="KW-0067">ATP-binding</keyword>
<feature type="compositionally biased region" description="Low complexity" evidence="8">
    <location>
        <begin position="125"/>
        <end position="136"/>
    </location>
</feature>
<dbReference type="FunFam" id="3.30.200.20:FF:000172">
    <property type="entry name" value="cyclin-dependent kinase G-2 isoform X1"/>
    <property type="match status" value="1"/>
</dbReference>
<evidence type="ECO:0000256" key="2">
    <source>
        <dbReference type="ARBA" id="ARBA00022527"/>
    </source>
</evidence>
<accession>A0A7S0KUS4</accession>
<dbReference type="GO" id="GO:0080090">
    <property type="term" value="P:regulation of primary metabolic process"/>
    <property type="evidence" value="ECO:0007669"/>
    <property type="project" value="UniProtKB-ARBA"/>
</dbReference>
<evidence type="ECO:0000259" key="9">
    <source>
        <dbReference type="PROSITE" id="PS50011"/>
    </source>
</evidence>
<organism evidence="10">
    <name type="scientific">Micromonas pusilla</name>
    <name type="common">Picoplanktonic green alga</name>
    <name type="synonym">Chromulina pusilla</name>
    <dbReference type="NCBI Taxonomy" id="38833"/>
    <lineage>
        <taxon>Eukaryota</taxon>
        <taxon>Viridiplantae</taxon>
        <taxon>Chlorophyta</taxon>
        <taxon>Mamiellophyceae</taxon>
        <taxon>Mamiellales</taxon>
        <taxon>Mamiellaceae</taxon>
        <taxon>Micromonas</taxon>
    </lineage>
</organism>
<dbReference type="InterPro" id="IPR050108">
    <property type="entry name" value="CDK"/>
</dbReference>
<dbReference type="PROSITE" id="PS50011">
    <property type="entry name" value="PROTEIN_KINASE_DOM"/>
    <property type="match status" value="1"/>
</dbReference>
<dbReference type="CDD" id="cd07843">
    <property type="entry name" value="STKc_CDC2L1"/>
    <property type="match status" value="1"/>
</dbReference>
<evidence type="ECO:0000256" key="8">
    <source>
        <dbReference type="SAM" id="MobiDB-lite"/>
    </source>
</evidence>
<dbReference type="GO" id="GO:0004674">
    <property type="term" value="F:protein serine/threonine kinase activity"/>
    <property type="evidence" value="ECO:0007669"/>
    <property type="project" value="UniProtKB-KW"/>
</dbReference>
<evidence type="ECO:0000313" key="10">
    <source>
        <dbReference type="EMBL" id="CAD8593320.1"/>
    </source>
</evidence>
<keyword evidence="6" id="KW-0418">Kinase</keyword>
<dbReference type="GO" id="GO:0005634">
    <property type="term" value="C:nucleus"/>
    <property type="evidence" value="ECO:0007669"/>
    <property type="project" value="TreeGrafter"/>
</dbReference>
<dbReference type="Gene3D" id="1.10.510.10">
    <property type="entry name" value="Transferase(Phosphotransferase) domain 1"/>
    <property type="match status" value="1"/>
</dbReference>
<dbReference type="SUPFAM" id="SSF56112">
    <property type="entry name" value="Protein kinase-like (PK-like)"/>
    <property type="match status" value="1"/>
</dbReference>
<evidence type="ECO:0000256" key="1">
    <source>
        <dbReference type="ARBA" id="ARBA00006485"/>
    </source>
</evidence>
<reference evidence="10" key="1">
    <citation type="submission" date="2021-01" db="EMBL/GenBank/DDBJ databases">
        <authorList>
            <person name="Corre E."/>
            <person name="Pelletier E."/>
            <person name="Niang G."/>
            <person name="Scheremetjew M."/>
            <person name="Finn R."/>
            <person name="Kale V."/>
            <person name="Holt S."/>
            <person name="Cochrane G."/>
            <person name="Meng A."/>
            <person name="Brown T."/>
            <person name="Cohen L."/>
        </authorList>
    </citation>
    <scope>NUCLEOTIDE SEQUENCE</scope>
    <source>
        <strain evidence="10">CCMP494</strain>
    </source>
</reference>
<dbReference type="PANTHER" id="PTHR24056">
    <property type="entry name" value="CELL DIVISION PROTEIN KINASE"/>
    <property type="match status" value="1"/>
</dbReference>